<dbReference type="SUPFAM" id="SSF51690">
    <property type="entry name" value="Nicotinate/Quinolinate PRTase C-terminal domain-like"/>
    <property type="match status" value="1"/>
</dbReference>
<protein>
    <recommendedName>
        <fullName evidence="2">nicotinate phosphoribosyltransferase</fullName>
        <ecNumber evidence="2">6.3.4.21</ecNumber>
    </recommendedName>
</protein>
<evidence type="ECO:0000256" key="4">
    <source>
        <dbReference type="ARBA" id="ARBA00022598"/>
    </source>
</evidence>
<evidence type="ECO:0000256" key="5">
    <source>
        <dbReference type="ARBA" id="ARBA00022642"/>
    </source>
</evidence>
<organism evidence="10 11">
    <name type="scientific">Candidatus Methanomassiliicoccus intestinalis</name>
    <dbReference type="NCBI Taxonomy" id="1406512"/>
    <lineage>
        <taxon>Archaea</taxon>
        <taxon>Methanobacteriati</taxon>
        <taxon>Thermoplasmatota</taxon>
        <taxon>Thermoplasmata</taxon>
        <taxon>Methanomassiliicoccales</taxon>
        <taxon>Methanomassiliicoccaceae</taxon>
        <taxon>Methanomassiliicoccus</taxon>
    </lineage>
</organism>
<keyword evidence="3" id="KW-0597">Phosphoprotein</keyword>
<evidence type="ECO:0000259" key="8">
    <source>
        <dbReference type="Pfam" id="PF01729"/>
    </source>
</evidence>
<evidence type="ECO:0000256" key="6">
    <source>
        <dbReference type="ARBA" id="ARBA00022679"/>
    </source>
</evidence>
<dbReference type="RefSeq" id="WP_020448696.1">
    <property type="nucleotide sequence ID" value="NZ_CAYAXV010000006.1"/>
</dbReference>
<dbReference type="GO" id="GO:0004514">
    <property type="term" value="F:nicotinate-nucleotide diphosphorylase (carboxylating) activity"/>
    <property type="evidence" value="ECO:0007669"/>
    <property type="project" value="InterPro"/>
</dbReference>
<evidence type="ECO:0000256" key="3">
    <source>
        <dbReference type="ARBA" id="ARBA00022553"/>
    </source>
</evidence>
<evidence type="ECO:0000313" key="11">
    <source>
        <dbReference type="Proteomes" id="UP000752814"/>
    </source>
</evidence>
<dbReference type="InterPro" id="IPR022412">
    <property type="entry name" value="Quinolinate_PRibosylTrfase_N"/>
</dbReference>
<dbReference type="InterPro" id="IPR002638">
    <property type="entry name" value="Quinolinate_PRibosylTrfase_C"/>
</dbReference>
<dbReference type="InterPro" id="IPR036068">
    <property type="entry name" value="Nicotinate_pribotase-like_C"/>
</dbReference>
<gene>
    <name evidence="10" type="ORF">A3207_01575</name>
</gene>
<dbReference type="OMA" id="GARRMHP"/>
<keyword evidence="4" id="KW-0436">Ligase</keyword>
<evidence type="ECO:0000313" key="10">
    <source>
        <dbReference type="EMBL" id="TQS84749.1"/>
    </source>
</evidence>
<evidence type="ECO:0000259" key="9">
    <source>
        <dbReference type="Pfam" id="PF02749"/>
    </source>
</evidence>
<keyword evidence="10" id="KW-0328">Glycosyltransferase</keyword>
<evidence type="ECO:0000256" key="1">
    <source>
        <dbReference type="ARBA" id="ARBA00004952"/>
    </source>
</evidence>
<proteinExistence type="predicted"/>
<sequence length="396" mass="43554">MKPRYFTATDDDINACRTTDIYFVRTMEILKSRGMLDERAFAEMTVGSLPGCWKWGVFCGLEEALRFMEGRDVDIYGVPEGTIFPSRTQSGLKLPLLSLDGKYSEYCMPESPMLGFMCHSTGVATMAARCRIAAEDKPMMAFGVRRSHPAISPMLDRSSYIGGCDGVSSLMGAELIGEEPNGTMPHALIVMMGSSKLAFAAFDEIIDSSVQRIALADTYSDEKSEAVMAAETIKDLYGIRLDTPASRRGSFSEIIKEVRWELDIRGFTDVKIIVSGGLDETSIPDLVRAGVDGFGVGTSISNAPTVDFALDIVEKDGKPVAKRGKLGGKKYVFRCPDCNSWEISPNESDIPVCLCCGSDMKPAFEKLMENGKRIYGERSPKEIRAYVLKQLETMEL</sequence>
<dbReference type="InterPro" id="IPR053190">
    <property type="entry name" value="NAPRTase-like"/>
</dbReference>
<evidence type="ECO:0000256" key="2">
    <source>
        <dbReference type="ARBA" id="ARBA00013236"/>
    </source>
</evidence>
<dbReference type="Proteomes" id="UP000752814">
    <property type="component" value="Unassembled WGS sequence"/>
</dbReference>
<feature type="domain" description="Quinolinate phosphoribosyl transferase N-terminal" evidence="9">
    <location>
        <begin position="20"/>
        <end position="120"/>
    </location>
</feature>
<dbReference type="Pfam" id="PF02749">
    <property type="entry name" value="QRPTase_N"/>
    <property type="match status" value="1"/>
</dbReference>
<name>A0A8J8PER3_9ARCH</name>
<dbReference type="PIRSF" id="PIRSF000484">
    <property type="entry name" value="NAPRT"/>
    <property type="match status" value="1"/>
</dbReference>
<dbReference type="CDD" id="cd01571">
    <property type="entry name" value="NAPRTase_B"/>
    <property type="match status" value="1"/>
</dbReference>
<dbReference type="PANTHER" id="PTHR43202">
    <property type="entry name" value="NICOTINATE-NUCLEOTIDE PYROPHOSPHORYLASE"/>
    <property type="match status" value="1"/>
</dbReference>
<dbReference type="InterPro" id="IPR035809">
    <property type="entry name" value="NAPRTase_arc-type"/>
</dbReference>
<dbReference type="Gene3D" id="3.90.1170.20">
    <property type="entry name" value="Quinolinate phosphoribosyl transferase, N-terminal domain"/>
    <property type="match status" value="1"/>
</dbReference>
<dbReference type="SUPFAM" id="SSF54675">
    <property type="entry name" value="Nicotinate/Quinolinate PRTase N-terminal domain-like"/>
    <property type="match status" value="1"/>
</dbReference>
<dbReference type="InterPro" id="IPR007229">
    <property type="entry name" value="Nic_PRibTrfase-Fam"/>
</dbReference>
<dbReference type="InterPro" id="IPR013785">
    <property type="entry name" value="Aldolase_TIM"/>
</dbReference>
<dbReference type="EC" id="6.3.4.21" evidence="2"/>
<dbReference type="InterPro" id="IPR037128">
    <property type="entry name" value="Quinolinate_PRibosylTase_N_sf"/>
</dbReference>
<dbReference type="GO" id="GO:0009435">
    <property type="term" value="P:NAD+ biosynthetic process"/>
    <property type="evidence" value="ECO:0007669"/>
    <property type="project" value="UniProtKB-UniPathway"/>
</dbReference>
<keyword evidence="5" id="KW-0662">Pyridine nucleotide biosynthesis</keyword>
<dbReference type="NCBIfam" id="NF006415">
    <property type="entry name" value="PRK08662.1"/>
    <property type="match status" value="1"/>
</dbReference>
<dbReference type="Pfam" id="PF01729">
    <property type="entry name" value="QRPTase_C"/>
    <property type="match status" value="1"/>
</dbReference>
<dbReference type="AlphaFoldDB" id="A0A8J8PER3"/>
<dbReference type="EMBL" id="LVVT01000001">
    <property type="protein sequence ID" value="TQS84749.1"/>
    <property type="molecule type" value="Genomic_DNA"/>
</dbReference>
<accession>A0A8J8PER3</accession>
<comment type="caution">
    <text evidence="10">The sequence shown here is derived from an EMBL/GenBank/DDBJ whole genome shotgun (WGS) entry which is preliminary data.</text>
</comment>
<dbReference type="Gene3D" id="3.20.20.70">
    <property type="entry name" value="Aldolase class I"/>
    <property type="match status" value="1"/>
</dbReference>
<keyword evidence="6" id="KW-0808">Transferase</keyword>
<evidence type="ECO:0000256" key="7">
    <source>
        <dbReference type="ARBA" id="ARBA00048668"/>
    </source>
</evidence>
<dbReference type="PANTHER" id="PTHR43202:SF1">
    <property type="entry name" value="NICOTINATE PHOSPHORIBOSYLTRANSFERASE"/>
    <property type="match status" value="1"/>
</dbReference>
<comment type="catalytic activity">
    <reaction evidence="7">
        <text>5-phospho-alpha-D-ribose 1-diphosphate + nicotinate + ATP + H2O = nicotinate beta-D-ribonucleotide + ADP + phosphate + diphosphate</text>
        <dbReference type="Rhea" id="RHEA:36163"/>
        <dbReference type="ChEBI" id="CHEBI:15377"/>
        <dbReference type="ChEBI" id="CHEBI:30616"/>
        <dbReference type="ChEBI" id="CHEBI:32544"/>
        <dbReference type="ChEBI" id="CHEBI:33019"/>
        <dbReference type="ChEBI" id="CHEBI:43474"/>
        <dbReference type="ChEBI" id="CHEBI:57502"/>
        <dbReference type="ChEBI" id="CHEBI:58017"/>
        <dbReference type="ChEBI" id="CHEBI:456216"/>
        <dbReference type="EC" id="6.3.4.21"/>
    </reaction>
</comment>
<feature type="domain" description="Quinolinate phosphoribosyl transferase C-terminal" evidence="8">
    <location>
        <begin position="123"/>
        <end position="311"/>
    </location>
</feature>
<reference evidence="10" key="1">
    <citation type="submission" date="2016-03" db="EMBL/GenBank/DDBJ databases">
        <authorList>
            <person name="Borrel G."/>
            <person name="Mccann A."/>
            <person name="O'Toole P.W."/>
        </authorList>
    </citation>
    <scope>NUCLEOTIDE SEQUENCE</scope>
    <source>
        <strain evidence="10">183</strain>
    </source>
</reference>
<dbReference type="GO" id="GO:0004516">
    <property type="term" value="F:nicotinate phosphoribosyltransferase activity"/>
    <property type="evidence" value="ECO:0007669"/>
    <property type="project" value="UniProtKB-EC"/>
</dbReference>
<dbReference type="UniPathway" id="UPA00253">
    <property type="reaction ID" value="UER00457"/>
</dbReference>
<dbReference type="GeneID" id="41323227"/>
<comment type="pathway">
    <text evidence="1">Cofactor biosynthesis; NAD(+) biosynthesis; nicotinate D-ribonucleotide from nicotinate: step 1/1.</text>
</comment>